<dbReference type="EMBL" id="JAUIZM010000002">
    <property type="protein sequence ID" value="KAK1399188.1"/>
    <property type="molecule type" value="Genomic_DNA"/>
</dbReference>
<keyword evidence="4" id="KW-1185">Reference proteome</keyword>
<gene>
    <name evidence="3" type="ORF">POM88_009051</name>
</gene>
<dbReference type="InterPro" id="IPR036047">
    <property type="entry name" value="F-box-like_dom_sf"/>
</dbReference>
<dbReference type="CDD" id="cd22160">
    <property type="entry name" value="F-box_AtFBL13-like"/>
    <property type="match status" value="1"/>
</dbReference>
<evidence type="ECO:0000313" key="3">
    <source>
        <dbReference type="EMBL" id="KAK1399188.1"/>
    </source>
</evidence>
<dbReference type="Pfam" id="PF00646">
    <property type="entry name" value="F-box"/>
    <property type="match status" value="1"/>
</dbReference>
<reference evidence="3" key="1">
    <citation type="submission" date="2023-02" db="EMBL/GenBank/DDBJ databases">
        <title>Genome of toxic invasive species Heracleum sosnowskyi carries increased number of genes despite the absence of recent whole-genome duplications.</title>
        <authorList>
            <person name="Schelkunov M."/>
            <person name="Shtratnikova V."/>
            <person name="Makarenko M."/>
            <person name="Klepikova A."/>
            <person name="Omelchenko D."/>
            <person name="Novikova G."/>
            <person name="Obukhova E."/>
            <person name="Bogdanov V."/>
            <person name="Penin A."/>
            <person name="Logacheva M."/>
        </authorList>
    </citation>
    <scope>NUCLEOTIDE SEQUENCE</scope>
    <source>
        <strain evidence="3">Hsosn_3</strain>
        <tissue evidence="3">Leaf</tissue>
    </source>
</reference>
<keyword evidence="1" id="KW-0175">Coiled coil</keyword>
<reference evidence="3" key="2">
    <citation type="submission" date="2023-05" db="EMBL/GenBank/DDBJ databases">
        <authorList>
            <person name="Schelkunov M.I."/>
        </authorList>
    </citation>
    <scope>NUCLEOTIDE SEQUENCE</scope>
    <source>
        <strain evidence="3">Hsosn_3</strain>
        <tissue evidence="3">Leaf</tissue>
    </source>
</reference>
<feature type="coiled-coil region" evidence="1">
    <location>
        <begin position="360"/>
        <end position="394"/>
    </location>
</feature>
<evidence type="ECO:0000256" key="1">
    <source>
        <dbReference type="SAM" id="Coils"/>
    </source>
</evidence>
<organism evidence="3 4">
    <name type="scientific">Heracleum sosnowskyi</name>
    <dbReference type="NCBI Taxonomy" id="360622"/>
    <lineage>
        <taxon>Eukaryota</taxon>
        <taxon>Viridiplantae</taxon>
        <taxon>Streptophyta</taxon>
        <taxon>Embryophyta</taxon>
        <taxon>Tracheophyta</taxon>
        <taxon>Spermatophyta</taxon>
        <taxon>Magnoliopsida</taxon>
        <taxon>eudicotyledons</taxon>
        <taxon>Gunneridae</taxon>
        <taxon>Pentapetalae</taxon>
        <taxon>asterids</taxon>
        <taxon>campanulids</taxon>
        <taxon>Apiales</taxon>
        <taxon>Apiaceae</taxon>
        <taxon>Apioideae</taxon>
        <taxon>apioid superclade</taxon>
        <taxon>Tordylieae</taxon>
        <taxon>Tordyliinae</taxon>
        <taxon>Heracleum</taxon>
    </lineage>
</organism>
<sequence length="409" mass="47284">MGGDDEDRISKLSDDLIFHIFSFMEAKYAVQTCVLSKRWENLWTTLPYLNFSNLELSFWRRLLTHIYANFVVHFLNNRNYQSHITTFEVDLRPFEAMEADSIVEYAFCHNVQQLHIFNGFLNFQVVSPVLKTLHLSHCTASLMDWELPFLETLHLDHVTIWNDESIMSLKRYINLKSLTLVVNTQRISYLEAFIIDCPNLENLTLLLFGCYLNSNCNFVISAPNLSYFKFGCRDSHLSALKVPKSAEAAFLCLKHVKLDIRINELTWNCYGLERKKQVIQKVIGVGDFKAYQPTPFRNLESLELINLMPLPNDTVVASFDYVLKYLLGNSPCAKIFIKKDCSDGKFQEYVLKEDDCVATYVLLHAELEAVKKDLEAEEEETAELQNQLDVIAKKAMAKGRGELAIEHRY</sequence>
<dbReference type="PANTHER" id="PTHR32212">
    <property type="entry name" value="CYCLIN-LIKE F-BOX"/>
    <property type="match status" value="1"/>
</dbReference>
<dbReference type="AlphaFoldDB" id="A0AAD8J8D6"/>
<dbReference type="PANTHER" id="PTHR32212:SF455">
    <property type="entry name" value="F-BOX DOMAIN, LEUCINE-RICH REPEAT DOMAIN, L DOMAIN-LIKE PROTEIN-RELATED"/>
    <property type="match status" value="1"/>
</dbReference>
<evidence type="ECO:0000313" key="4">
    <source>
        <dbReference type="Proteomes" id="UP001237642"/>
    </source>
</evidence>
<accession>A0AAD8J8D6</accession>
<feature type="domain" description="F-box" evidence="2">
    <location>
        <begin position="9"/>
        <end position="47"/>
    </location>
</feature>
<dbReference type="Gene3D" id="3.80.10.10">
    <property type="entry name" value="Ribonuclease Inhibitor"/>
    <property type="match status" value="1"/>
</dbReference>
<dbReference type="Proteomes" id="UP001237642">
    <property type="component" value="Unassembled WGS sequence"/>
</dbReference>
<dbReference type="SUPFAM" id="SSF52047">
    <property type="entry name" value="RNI-like"/>
    <property type="match status" value="1"/>
</dbReference>
<comment type="caution">
    <text evidence="3">The sequence shown here is derived from an EMBL/GenBank/DDBJ whole genome shotgun (WGS) entry which is preliminary data.</text>
</comment>
<dbReference type="InterPro" id="IPR001810">
    <property type="entry name" value="F-box_dom"/>
</dbReference>
<protein>
    <recommendedName>
        <fullName evidence="2">F-box domain-containing protein</fullName>
    </recommendedName>
</protein>
<dbReference type="SUPFAM" id="SSF81383">
    <property type="entry name" value="F-box domain"/>
    <property type="match status" value="1"/>
</dbReference>
<name>A0AAD8J8D6_9APIA</name>
<proteinExistence type="predicted"/>
<evidence type="ECO:0000259" key="2">
    <source>
        <dbReference type="Pfam" id="PF00646"/>
    </source>
</evidence>
<dbReference type="InterPro" id="IPR053781">
    <property type="entry name" value="F-box_AtFBL13-like"/>
</dbReference>
<dbReference type="InterPro" id="IPR032675">
    <property type="entry name" value="LRR_dom_sf"/>
</dbReference>